<keyword evidence="2" id="KW-0560">Oxidoreductase</keyword>
<gene>
    <name evidence="3" type="ORF">C4541_09240</name>
</gene>
<evidence type="ECO:0000313" key="3">
    <source>
        <dbReference type="EMBL" id="RJP57914.1"/>
    </source>
</evidence>
<comment type="similarity">
    <text evidence="1">Belongs to the short-chain dehydrogenases/reductases (SDR) family.</text>
</comment>
<dbReference type="PANTHER" id="PTHR43639:SF1">
    <property type="entry name" value="SHORT-CHAIN DEHYDROGENASE_REDUCTASE FAMILY PROTEIN"/>
    <property type="match status" value="1"/>
</dbReference>
<dbReference type="InterPro" id="IPR002347">
    <property type="entry name" value="SDR_fam"/>
</dbReference>
<dbReference type="GO" id="GO:0016491">
    <property type="term" value="F:oxidoreductase activity"/>
    <property type="evidence" value="ECO:0007669"/>
    <property type="project" value="UniProtKB-KW"/>
</dbReference>
<dbReference type="PANTHER" id="PTHR43639">
    <property type="entry name" value="OXIDOREDUCTASE, SHORT-CHAIN DEHYDROGENASE/REDUCTASE FAMILY (AFU_ORTHOLOGUE AFUA_5G02870)"/>
    <property type="match status" value="1"/>
</dbReference>
<organism evidence="3 4">
    <name type="scientific">Candidatus Auribacter fodinae</name>
    <dbReference type="NCBI Taxonomy" id="2093366"/>
    <lineage>
        <taxon>Bacteria</taxon>
        <taxon>Pseudomonadati</taxon>
        <taxon>Candidatus Auribacterota</taxon>
        <taxon>Candidatus Auribacteria</taxon>
        <taxon>Candidatus Auribacterales</taxon>
        <taxon>Candidatus Auribacteraceae</taxon>
        <taxon>Candidatus Auribacter</taxon>
    </lineage>
</organism>
<dbReference type="SUPFAM" id="SSF51735">
    <property type="entry name" value="NAD(P)-binding Rossmann-fold domains"/>
    <property type="match status" value="1"/>
</dbReference>
<dbReference type="InterPro" id="IPR036291">
    <property type="entry name" value="NAD(P)-bd_dom_sf"/>
</dbReference>
<sequence length="236" mass="25906">MKGTALITGGAKRIGREVALSLAKNGYNIAITYNHSRQDALGVCNAIRDIGQRAQAFQCDFLDKNAVFSLIEEVHTACPDLSVLINNASVFERAPLVDTEESLFDRQMLINFKIPYFLTRDFARLSGKGSVINFLDTKISKNGFVYSAYTLSKKALADFTKMAALELAPDIRVNGICPGVILPPPDKDESYLDNLINSVPLLKKGSTDDITNAVLFLLENEYLTGQFIFVDGGQSL</sequence>
<protein>
    <submittedName>
        <fullName evidence="3">SDR family oxidoreductase</fullName>
    </submittedName>
</protein>
<reference evidence="3 4" key="1">
    <citation type="journal article" date="2017" name="ISME J.">
        <title>Energy and carbon metabolisms in a deep terrestrial subsurface fluid microbial community.</title>
        <authorList>
            <person name="Momper L."/>
            <person name="Jungbluth S.P."/>
            <person name="Lee M.D."/>
            <person name="Amend J.P."/>
        </authorList>
    </citation>
    <scope>NUCLEOTIDE SEQUENCE [LARGE SCALE GENOMIC DNA]</scope>
    <source>
        <strain evidence="3">SURF_26</strain>
    </source>
</reference>
<dbReference type="Gene3D" id="3.40.50.720">
    <property type="entry name" value="NAD(P)-binding Rossmann-like Domain"/>
    <property type="match status" value="1"/>
</dbReference>
<name>A0A3A4QVW8_9BACT</name>
<dbReference type="Pfam" id="PF13561">
    <property type="entry name" value="adh_short_C2"/>
    <property type="match status" value="1"/>
</dbReference>
<evidence type="ECO:0000256" key="2">
    <source>
        <dbReference type="ARBA" id="ARBA00023002"/>
    </source>
</evidence>
<accession>A0A3A4QVW8</accession>
<evidence type="ECO:0000313" key="4">
    <source>
        <dbReference type="Proteomes" id="UP000266426"/>
    </source>
</evidence>
<dbReference type="EMBL" id="QZJZ01000073">
    <property type="protein sequence ID" value="RJP57914.1"/>
    <property type="molecule type" value="Genomic_DNA"/>
</dbReference>
<dbReference type="Proteomes" id="UP000266426">
    <property type="component" value="Unassembled WGS sequence"/>
</dbReference>
<proteinExistence type="inferred from homology"/>
<comment type="caution">
    <text evidence="3">The sequence shown here is derived from an EMBL/GenBank/DDBJ whole genome shotgun (WGS) entry which is preliminary data.</text>
</comment>
<dbReference type="PRINTS" id="PR00081">
    <property type="entry name" value="GDHRDH"/>
</dbReference>
<dbReference type="PRINTS" id="PR00080">
    <property type="entry name" value="SDRFAMILY"/>
</dbReference>
<dbReference type="AlphaFoldDB" id="A0A3A4QVW8"/>
<evidence type="ECO:0000256" key="1">
    <source>
        <dbReference type="ARBA" id="ARBA00006484"/>
    </source>
</evidence>